<gene>
    <name evidence="9" type="primary">fabD_2</name>
    <name evidence="9" type="ORF">LMG29542_02019</name>
</gene>
<sequence>MHARVSDTAGRIVRRAHTKCSATPRTFEYIDLGGDMKFAFVFPGQGSQSVGMLNAFGDHPVVRETVQEASDALNQDIGKLIAEGPADDLNLTTNTQPVMLTAAYAIYRAWRADGGPAPAIVAGHSLGEYTALVAAGALKFRDAVPLVRFRAQAMQTAVPVGQGGMAAILGLDDETVRAVCKEASTAGTVEAVNFNAPAQVVIAGHKAAVEKACEIAKAKGAKRALPLPVSAPFHSSLLKPASDQLRAYLANVEVDVPSISVINNVDVAVVHEPARIKDALVRQAAGAVRWVECVQAMAKAGVTNVFECGPGKVLAGLTKRIDGNLGGAAIVDPASLDDVLKQVSAQ</sequence>
<protein>
    <recommendedName>
        <fullName evidence="2 6">Malonyl CoA-acyl carrier protein transacylase</fullName>
        <ecNumber evidence="1 6">2.3.1.39</ecNumber>
    </recommendedName>
</protein>
<organism evidence="9 10">
    <name type="scientific">Paraburkholderia humisilvae</name>
    <dbReference type="NCBI Taxonomy" id="627669"/>
    <lineage>
        <taxon>Bacteria</taxon>
        <taxon>Pseudomonadati</taxon>
        <taxon>Pseudomonadota</taxon>
        <taxon>Betaproteobacteria</taxon>
        <taxon>Burkholderiales</taxon>
        <taxon>Burkholderiaceae</taxon>
        <taxon>Paraburkholderia</taxon>
    </lineage>
</organism>
<dbReference type="GO" id="GO:0005829">
    <property type="term" value="C:cytosol"/>
    <property type="evidence" value="ECO:0007669"/>
    <property type="project" value="TreeGrafter"/>
</dbReference>
<evidence type="ECO:0000313" key="9">
    <source>
        <dbReference type="EMBL" id="CAB3753423.1"/>
    </source>
</evidence>
<evidence type="ECO:0000256" key="6">
    <source>
        <dbReference type="PIRNR" id="PIRNR000446"/>
    </source>
</evidence>
<accession>A0A6J5DHN1</accession>
<evidence type="ECO:0000256" key="2">
    <source>
        <dbReference type="ARBA" id="ARBA00018953"/>
    </source>
</evidence>
<feature type="active site" evidence="7">
    <location>
        <position position="125"/>
    </location>
</feature>
<keyword evidence="3 6" id="KW-0808">Transferase</keyword>
<dbReference type="InterPro" id="IPR016035">
    <property type="entry name" value="Acyl_Trfase/lysoPLipase"/>
</dbReference>
<proteinExistence type="inferred from homology"/>
<dbReference type="SMART" id="SM00827">
    <property type="entry name" value="PKS_AT"/>
    <property type="match status" value="1"/>
</dbReference>
<dbReference type="Pfam" id="PF00698">
    <property type="entry name" value="Acyl_transf_1"/>
    <property type="match status" value="1"/>
</dbReference>
<dbReference type="EMBL" id="CADIKH010000008">
    <property type="protein sequence ID" value="CAB3753423.1"/>
    <property type="molecule type" value="Genomic_DNA"/>
</dbReference>
<dbReference type="Gene3D" id="3.30.70.250">
    <property type="entry name" value="Malonyl-CoA ACP transacylase, ACP-binding"/>
    <property type="match status" value="1"/>
</dbReference>
<reference evidence="9 10" key="1">
    <citation type="submission" date="2020-04" db="EMBL/GenBank/DDBJ databases">
        <authorList>
            <person name="De Canck E."/>
        </authorList>
    </citation>
    <scope>NUCLEOTIDE SEQUENCE [LARGE SCALE GENOMIC DNA]</scope>
    <source>
        <strain evidence="9 10">LMG 29542</strain>
    </source>
</reference>
<feature type="domain" description="Malonyl-CoA:ACP transacylase (MAT)" evidence="8">
    <location>
        <begin position="41"/>
        <end position="339"/>
    </location>
</feature>
<dbReference type="SUPFAM" id="SSF52151">
    <property type="entry name" value="FabD/lysophospholipase-like"/>
    <property type="match status" value="1"/>
</dbReference>
<dbReference type="PANTHER" id="PTHR42681">
    <property type="entry name" value="MALONYL-COA-ACYL CARRIER PROTEIN TRANSACYLASE, MITOCHONDRIAL"/>
    <property type="match status" value="1"/>
</dbReference>
<dbReference type="InterPro" id="IPR004410">
    <property type="entry name" value="Malonyl_CoA-ACP_transAc_FabD"/>
</dbReference>
<evidence type="ECO:0000313" key="10">
    <source>
        <dbReference type="Proteomes" id="UP000494363"/>
    </source>
</evidence>
<dbReference type="FunFam" id="3.30.70.250:FF:000001">
    <property type="entry name" value="Malonyl CoA-acyl carrier protein transacylase"/>
    <property type="match status" value="1"/>
</dbReference>
<comment type="catalytic activity">
    <reaction evidence="5 6">
        <text>holo-[ACP] + malonyl-CoA = malonyl-[ACP] + CoA</text>
        <dbReference type="Rhea" id="RHEA:41792"/>
        <dbReference type="Rhea" id="RHEA-COMP:9623"/>
        <dbReference type="Rhea" id="RHEA-COMP:9685"/>
        <dbReference type="ChEBI" id="CHEBI:57287"/>
        <dbReference type="ChEBI" id="CHEBI:57384"/>
        <dbReference type="ChEBI" id="CHEBI:64479"/>
        <dbReference type="ChEBI" id="CHEBI:78449"/>
        <dbReference type="EC" id="2.3.1.39"/>
    </reaction>
</comment>
<evidence type="ECO:0000256" key="5">
    <source>
        <dbReference type="ARBA" id="ARBA00048462"/>
    </source>
</evidence>
<evidence type="ECO:0000256" key="4">
    <source>
        <dbReference type="ARBA" id="ARBA00023315"/>
    </source>
</evidence>
<dbReference type="InterPro" id="IPR016036">
    <property type="entry name" value="Malonyl_transacylase_ACP-bd"/>
</dbReference>
<dbReference type="GO" id="GO:0004314">
    <property type="term" value="F:[acyl-carrier-protein] S-malonyltransferase activity"/>
    <property type="evidence" value="ECO:0007669"/>
    <property type="project" value="UniProtKB-EC"/>
</dbReference>
<evidence type="ECO:0000256" key="1">
    <source>
        <dbReference type="ARBA" id="ARBA00013258"/>
    </source>
</evidence>
<dbReference type="Gene3D" id="3.40.366.10">
    <property type="entry name" value="Malonyl-Coenzyme A Acyl Carrier Protein, domain 2"/>
    <property type="match status" value="1"/>
</dbReference>
<evidence type="ECO:0000259" key="8">
    <source>
        <dbReference type="SMART" id="SM00827"/>
    </source>
</evidence>
<dbReference type="Proteomes" id="UP000494363">
    <property type="component" value="Unassembled WGS sequence"/>
</dbReference>
<dbReference type="AlphaFoldDB" id="A0A6J5DHN1"/>
<dbReference type="InterPro" id="IPR001227">
    <property type="entry name" value="Ac_transferase_dom_sf"/>
</dbReference>
<dbReference type="SUPFAM" id="SSF55048">
    <property type="entry name" value="Probable ACP-binding domain of malonyl-CoA ACP transacylase"/>
    <property type="match status" value="1"/>
</dbReference>
<dbReference type="InterPro" id="IPR024925">
    <property type="entry name" value="Malonyl_CoA-ACP_transAc"/>
</dbReference>
<evidence type="ECO:0000256" key="7">
    <source>
        <dbReference type="PIRSR" id="PIRSR000446-1"/>
    </source>
</evidence>
<dbReference type="PIRSF" id="PIRSF000446">
    <property type="entry name" value="Mct"/>
    <property type="match status" value="1"/>
</dbReference>
<dbReference type="GO" id="GO:0006633">
    <property type="term" value="P:fatty acid biosynthetic process"/>
    <property type="evidence" value="ECO:0007669"/>
    <property type="project" value="TreeGrafter"/>
</dbReference>
<dbReference type="InterPro" id="IPR014043">
    <property type="entry name" value="Acyl_transferase_dom"/>
</dbReference>
<feature type="active site" evidence="7">
    <location>
        <position position="234"/>
    </location>
</feature>
<keyword evidence="4 6" id="KW-0012">Acyltransferase</keyword>
<dbReference type="EC" id="2.3.1.39" evidence="1 6"/>
<comment type="similarity">
    <text evidence="6">Belongs to the fabD family.</text>
</comment>
<keyword evidence="10" id="KW-1185">Reference proteome</keyword>
<dbReference type="InterPro" id="IPR050858">
    <property type="entry name" value="Mal-CoA-ACP_Trans/PKS_FabD"/>
</dbReference>
<evidence type="ECO:0000256" key="3">
    <source>
        <dbReference type="ARBA" id="ARBA00022679"/>
    </source>
</evidence>
<dbReference type="PANTHER" id="PTHR42681:SF1">
    <property type="entry name" value="MALONYL-COA-ACYL CARRIER PROTEIN TRANSACYLASE, MITOCHONDRIAL"/>
    <property type="match status" value="1"/>
</dbReference>
<dbReference type="NCBIfam" id="TIGR00128">
    <property type="entry name" value="fabD"/>
    <property type="match status" value="1"/>
</dbReference>
<name>A0A6J5DHN1_9BURK</name>